<dbReference type="AlphaFoldDB" id="A0A5P1FAP6"/>
<dbReference type="InterPro" id="IPR011041">
    <property type="entry name" value="Quinoprot_gluc/sorb_DH_b-prop"/>
</dbReference>
<accession>A0A5P1FAP6</accession>
<dbReference type="PANTHER" id="PTHR19328">
    <property type="entry name" value="HEDGEHOG-INTERACTING PROTEIN"/>
    <property type="match status" value="1"/>
</dbReference>
<dbReference type="Gene3D" id="2.120.10.30">
    <property type="entry name" value="TolB, C-terminal domain"/>
    <property type="match status" value="1"/>
</dbReference>
<sequence>MMKILHMVSLLFSISILFFIPNSCGLKLCTDSRAPLTLKAPLSFCGYNGSSCCSAADDSALHKQFKAMNISDSACASLVQSILCAKCDPYSADLFTATGLKLRTVPILCSSTSPSTSAQAEDSTSDFCSQVWDTCKDTSIQYSPFAPTLQGSTRIPSSKLTDLWRSKSDFCSAIAGSSDDESLCFTGKSVEFNATTDSPDPKGLCLERIGNGSYLNMAAHPDGSNRVFLANQAGQSRIDDLGLWGNYSIPKDNPYAEDSELQGEIWALGVRNPWRCSFDSKRPSYFYCADVGEDTYEEVDLISKGGNYGWNIYEGPLRFNFTSTPKLNTSAASIDAIPPIMGYTHSDLNNSVGSASITGGYVYRSMTDPCMFGRYLYADLYAGAMWAGTESPENSGNYSSKLIPFGCSKQSPIPCETVAGSSLPSLGYIYSFSEDNNKDVFLLTLKGVYRVVPPSRCNYSCPKEKISNTTNPAPGPSSSGCQLENLKLNFSLLLVIFLIAFDLV</sequence>
<evidence type="ECO:0000313" key="3">
    <source>
        <dbReference type="EMBL" id="ONK74813.1"/>
    </source>
</evidence>
<proteinExistence type="predicted"/>
<dbReference type="Pfam" id="PF07995">
    <property type="entry name" value="GSDH"/>
    <property type="match status" value="1"/>
</dbReference>
<dbReference type="PANTHER" id="PTHR19328:SF13">
    <property type="entry name" value="HIPL1 PROTEIN"/>
    <property type="match status" value="1"/>
</dbReference>
<name>A0A5P1FAP6_ASPOF</name>
<dbReference type="OMA" id="SCCNSKD"/>
<keyword evidence="1" id="KW-0732">Signal</keyword>
<dbReference type="InterPro" id="IPR012938">
    <property type="entry name" value="Glc/Sorbosone_DH"/>
</dbReference>
<evidence type="ECO:0000256" key="1">
    <source>
        <dbReference type="SAM" id="SignalP"/>
    </source>
</evidence>
<keyword evidence="4" id="KW-1185">Reference proteome</keyword>
<reference evidence="4" key="1">
    <citation type="journal article" date="2017" name="Nat. Commun.">
        <title>The asparagus genome sheds light on the origin and evolution of a young Y chromosome.</title>
        <authorList>
            <person name="Harkess A."/>
            <person name="Zhou J."/>
            <person name="Xu C."/>
            <person name="Bowers J.E."/>
            <person name="Van der Hulst R."/>
            <person name="Ayyampalayam S."/>
            <person name="Mercati F."/>
            <person name="Riccardi P."/>
            <person name="McKain M.R."/>
            <person name="Kakrana A."/>
            <person name="Tang H."/>
            <person name="Ray J."/>
            <person name="Groenendijk J."/>
            <person name="Arikit S."/>
            <person name="Mathioni S.M."/>
            <person name="Nakano M."/>
            <person name="Shan H."/>
            <person name="Telgmann-Rauber A."/>
            <person name="Kanno A."/>
            <person name="Yue Z."/>
            <person name="Chen H."/>
            <person name="Li W."/>
            <person name="Chen Y."/>
            <person name="Xu X."/>
            <person name="Zhang Y."/>
            <person name="Luo S."/>
            <person name="Chen H."/>
            <person name="Gao J."/>
            <person name="Mao Z."/>
            <person name="Pires J.C."/>
            <person name="Luo M."/>
            <person name="Kudrna D."/>
            <person name="Wing R.A."/>
            <person name="Meyers B.C."/>
            <person name="Yi K."/>
            <person name="Kong H."/>
            <person name="Lavrijsen P."/>
            <person name="Sunseri F."/>
            <person name="Falavigna A."/>
            <person name="Ye Y."/>
            <person name="Leebens-Mack J.H."/>
            <person name="Chen G."/>
        </authorList>
    </citation>
    <scope>NUCLEOTIDE SEQUENCE [LARGE SCALE GENOMIC DNA]</scope>
    <source>
        <strain evidence="4">cv. DH0086</strain>
    </source>
</reference>
<dbReference type="SUPFAM" id="SSF50952">
    <property type="entry name" value="Soluble quinoprotein glucose dehydrogenase"/>
    <property type="match status" value="1"/>
</dbReference>
<dbReference type="InterPro" id="IPR011042">
    <property type="entry name" value="6-blade_b-propeller_TolB-like"/>
</dbReference>
<gene>
    <name evidence="3" type="ORF">A4U43_C03F10400</name>
</gene>
<dbReference type="Gramene" id="ONK74813">
    <property type="protein sequence ID" value="ONK74813"/>
    <property type="gene ID" value="A4U43_C03F10400"/>
</dbReference>
<protein>
    <recommendedName>
        <fullName evidence="2">Glucose/Sorbosone dehydrogenase domain-containing protein</fullName>
    </recommendedName>
</protein>
<feature type="signal peptide" evidence="1">
    <location>
        <begin position="1"/>
        <end position="25"/>
    </location>
</feature>
<organism evidence="3 4">
    <name type="scientific">Asparagus officinalis</name>
    <name type="common">Garden asparagus</name>
    <dbReference type="NCBI Taxonomy" id="4686"/>
    <lineage>
        <taxon>Eukaryota</taxon>
        <taxon>Viridiplantae</taxon>
        <taxon>Streptophyta</taxon>
        <taxon>Embryophyta</taxon>
        <taxon>Tracheophyta</taxon>
        <taxon>Spermatophyta</taxon>
        <taxon>Magnoliopsida</taxon>
        <taxon>Liliopsida</taxon>
        <taxon>Asparagales</taxon>
        <taxon>Asparagaceae</taxon>
        <taxon>Asparagoideae</taxon>
        <taxon>Asparagus</taxon>
    </lineage>
</organism>
<evidence type="ECO:0000313" key="4">
    <source>
        <dbReference type="Proteomes" id="UP000243459"/>
    </source>
</evidence>
<dbReference type="EMBL" id="CM007383">
    <property type="protein sequence ID" value="ONK74813.1"/>
    <property type="molecule type" value="Genomic_DNA"/>
</dbReference>
<evidence type="ECO:0000259" key="2">
    <source>
        <dbReference type="Pfam" id="PF07995"/>
    </source>
</evidence>
<feature type="chain" id="PRO_5024308957" description="Glucose/Sorbosone dehydrogenase domain-containing protein" evidence="1">
    <location>
        <begin position="26"/>
        <end position="504"/>
    </location>
</feature>
<dbReference type="Proteomes" id="UP000243459">
    <property type="component" value="Chromosome 3"/>
</dbReference>
<feature type="domain" description="Glucose/Sorbosone dehydrogenase" evidence="2">
    <location>
        <begin position="248"/>
        <end position="346"/>
    </location>
</feature>